<evidence type="ECO:0000256" key="18">
    <source>
        <dbReference type="ARBA" id="ARBA00047899"/>
    </source>
</evidence>
<dbReference type="InterPro" id="IPR032675">
    <property type="entry name" value="LRR_dom_sf"/>
</dbReference>
<dbReference type="EMBL" id="CACRZD030000007">
    <property type="protein sequence ID" value="CAA6662526.1"/>
    <property type="molecule type" value="Genomic_DNA"/>
</dbReference>
<dbReference type="Gene3D" id="3.80.10.10">
    <property type="entry name" value="Ribonuclease Inhibitor"/>
    <property type="match status" value="1"/>
</dbReference>
<dbReference type="SUPFAM" id="SSF52047">
    <property type="entry name" value="RNI-like"/>
    <property type="match status" value="1"/>
</dbReference>
<evidence type="ECO:0000256" key="20">
    <source>
        <dbReference type="PROSITE-ProRule" id="PRU10141"/>
    </source>
</evidence>
<dbReference type="PROSITE" id="PS50011">
    <property type="entry name" value="PROTEIN_KINASE_DOM"/>
    <property type="match status" value="1"/>
</dbReference>
<keyword evidence="4" id="KW-0723">Serine/threonine-protein kinase</keyword>
<dbReference type="FunFam" id="3.80.10.10:FF:000095">
    <property type="entry name" value="LRR receptor-like serine/threonine-protein kinase GSO1"/>
    <property type="match status" value="1"/>
</dbReference>
<evidence type="ECO:0000256" key="17">
    <source>
        <dbReference type="ARBA" id="ARBA00023180"/>
    </source>
</evidence>
<dbReference type="EC" id="2.7.11.1" evidence="3"/>
<accession>A0A7I8IX01</accession>
<evidence type="ECO:0000313" key="24">
    <source>
        <dbReference type="Proteomes" id="UP001189122"/>
    </source>
</evidence>
<keyword evidence="12" id="KW-0418">Kinase</keyword>
<dbReference type="InterPro" id="IPR017441">
    <property type="entry name" value="Protein_kinase_ATP_BS"/>
</dbReference>
<keyword evidence="8 21" id="KW-0812">Transmembrane</keyword>
<dbReference type="Pfam" id="PF13855">
    <property type="entry name" value="LRR_8"/>
    <property type="match status" value="1"/>
</dbReference>
<dbReference type="FunFam" id="3.30.200.20:FF:000309">
    <property type="entry name" value="Leucine-rich repeat receptor protein kinase MSP1"/>
    <property type="match status" value="1"/>
</dbReference>
<dbReference type="EMBL" id="LR743594">
    <property type="protein sequence ID" value="CAA2622955.1"/>
    <property type="molecule type" value="Genomic_DNA"/>
</dbReference>
<dbReference type="GO" id="GO:0005524">
    <property type="term" value="F:ATP binding"/>
    <property type="evidence" value="ECO:0007669"/>
    <property type="project" value="UniProtKB-UniRule"/>
</dbReference>
<dbReference type="PROSITE" id="PS00108">
    <property type="entry name" value="PROTEIN_KINASE_ST"/>
    <property type="match status" value="1"/>
</dbReference>
<keyword evidence="13 20" id="KW-0067">ATP-binding</keyword>
<keyword evidence="7" id="KW-0808">Transferase</keyword>
<feature type="domain" description="Protein kinase" evidence="22">
    <location>
        <begin position="403"/>
        <end position="595"/>
    </location>
</feature>
<evidence type="ECO:0000256" key="2">
    <source>
        <dbReference type="ARBA" id="ARBA00004479"/>
    </source>
</evidence>
<dbReference type="PANTHER" id="PTHR48005">
    <property type="entry name" value="LEUCINE RICH REPEAT KINASE 2"/>
    <property type="match status" value="1"/>
</dbReference>
<dbReference type="InterPro" id="IPR008271">
    <property type="entry name" value="Ser/Thr_kinase_AS"/>
</dbReference>
<comment type="catalytic activity">
    <reaction evidence="18">
        <text>L-threonyl-[protein] + ATP = O-phospho-L-threonyl-[protein] + ADP + H(+)</text>
        <dbReference type="Rhea" id="RHEA:46608"/>
        <dbReference type="Rhea" id="RHEA-COMP:11060"/>
        <dbReference type="Rhea" id="RHEA-COMP:11605"/>
        <dbReference type="ChEBI" id="CHEBI:15378"/>
        <dbReference type="ChEBI" id="CHEBI:30013"/>
        <dbReference type="ChEBI" id="CHEBI:30616"/>
        <dbReference type="ChEBI" id="CHEBI:61977"/>
        <dbReference type="ChEBI" id="CHEBI:456216"/>
        <dbReference type="EC" id="2.7.11.1"/>
    </reaction>
</comment>
<name>A0A7I8IX01_SPIIN</name>
<dbReference type="Pfam" id="PF00069">
    <property type="entry name" value="Pkinase"/>
    <property type="match status" value="2"/>
</dbReference>
<evidence type="ECO:0000256" key="8">
    <source>
        <dbReference type="ARBA" id="ARBA00022692"/>
    </source>
</evidence>
<dbReference type="SMART" id="SM00220">
    <property type="entry name" value="S_TKc"/>
    <property type="match status" value="1"/>
</dbReference>
<dbReference type="AlphaFoldDB" id="A0A7I8IX01"/>
<keyword evidence="6" id="KW-0433">Leucine-rich repeat</keyword>
<evidence type="ECO:0000256" key="14">
    <source>
        <dbReference type="ARBA" id="ARBA00022989"/>
    </source>
</evidence>
<dbReference type="SUPFAM" id="SSF56112">
    <property type="entry name" value="Protein kinase-like (PK-like)"/>
    <property type="match status" value="1"/>
</dbReference>
<feature type="binding site" evidence="20">
    <location>
        <position position="431"/>
    </location>
    <ligand>
        <name>ATP</name>
        <dbReference type="ChEBI" id="CHEBI:30616"/>
    </ligand>
</feature>
<evidence type="ECO:0000259" key="22">
    <source>
        <dbReference type="PROSITE" id="PS50011"/>
    </source>
</evidence>
<sequence length="595" mass="64382">MTALQTIDLDTNQLSGEIPTSITKLKDLSLLYLYSNNFSGSLPPDLGKNALLANVSFSINRLTGELPQDLCKGYGLVHLTASENNFTGQLPGCLRNCSKLERVRLHSNHFTGDIAEAFGVHPELRYLELTGNQLTGELSPDWGRCVKLESLLLGGNRITGKIPSMFSLNLSHNQISGEIPPAIGDLSELQQLDLSGNRLLGLIPAQLGALDKLQALDLSDNNLTGRIPDELGNLVSLQILLDLSNNSLSGPIPSNLGKLINLEVLNVSHNHLSGSIPNSFSGMVSLNSVDFSYNNLTGRVPSWDVFRNASAETFAGNSLCGDIAGLPACEPNSSRKKDKNSWKIIVAVAVPVAFLVAIVVVFAAVIFSSRRRRGRNVLEAVGYSEKNLQSFTFLDIVHATDNFAEAFCIGEGGFGTIYRARLPTGDVVAVKRLNLADTSDISEASLRSFENEIRVLTEVHHRNIVKLYGSCSSSSRMYLVYEYLEKGNLQKAQGPSGPGGGPRPLLSPPRPLPPIAHRDVKTSNILLETDFEPRLSDFGTAKLLLADSSNWTGIAGSYGYMAPELAFTMKVTEKCDVYSFGVVALEVMLGKHPAT</sequence>
<keyword evidence="17" id="KW-0325">Glycoprotein</keyword>
<evidence type="ECO:0000256" key="13">
    <source>
        <dbReference type="ARBA" id="ARBA00022840"/>
    </source>
</evidence>
<evidence type="ECO:0000256" key="10">
    <source>
        <dbReference type="ARBA" id="ARBA00022737"/>
    </source>
</evidence>
<evidence type="ECO:0000256" key="11">
    <source>
        <dbReference type="ARBA" id="ARBA00022741"/>
    </source>
</evidence>
<dbReference type="PROSITE" id="PS00107">
    <property type="entry name" value="PROTEIN_KINASE_ATP"/>
    <property type="match status" value="1"/>
</dbReference>
<evidence type="ECO:0000256" key="6">
    <source>
        <dbReference type="ARBA" id="ARBA00022614"/>
    </source>
</evidence>
<organism evidence="23">
    <name type="scientific">Spirodela intermedia</name>
    <name type="common">Intermediate duckweed</name>
    <dbReference type="NCBI Taxonomy" id="51605"/>
    <lineage>
        <taxon>Eukaryota</taxon>
        <taxon>Viridiplantae</taxon>
        <taxon>Streptophyta</taxon>
        <taxon>Embryophyta</taxon>
        <taxon>Tracheophyta</taxon>
        <taxon>Spermatophyta</taxon>
        <taxon>Magnoliopsida</taxon>
        <taxon>Liliopsida</taxon>
        <taxon>Araceae</taxon>
        <taxon>Lemnoideae</taxon>
        <taxon>Spirodela</taxon>
    </lineage>
</organism>
<dbReference type="Gene3D" id="3.30.200.20">
    <property type="entry name" value="Phosphorylase Kinase, domain 1"/>
    <property type="match status" value="1"/>
</dbReference>
<evidence type="ECO:0000256" key="16">
    <source>
        <dbReference type="ARBA" id="ARBA00023170"/>
    </source>
</evidence>
<dbReference type="Pfam" id="PF00560">
    <property type="entry name" value="LRR_1"/>
    <property type="match status" value="2"/>
</dbReference>
<evidence type="ECO:0000256" key="19">
    <source>
        <dbReference type="ARBA" id="ARBA00048679"/>
    </source>
</evidence>
<dbReference type="InterPro" id="IPR011009">
    <property type="entry name" value="Kinase-like_dom_sf"/>
</dbReference>
<keyword evidence="15 21" id="KW-0472">Membrane</keyword>
<gene>
    <name evidence="23" type="ORF">SI7747_07008911</name>
</gene>
<protein>
    <recommendedName>
        <fullName evidence="3">non-specific serine/threonine protein kinase</fullName>
        <ecNumber evidence="3">2.7.11.1</ecNumber>
    </recommendedName>
</protein>
<keyword evidence="9" id="KW-0732">Signal</keyword>
<keyword evidence="11 20" id="KW-0547">Nucleotide-binding</keyword>
<dbReference type="PRINTS" id="PR00019">
    <property type="entry name" value="LEURICHRPT"/>
</dbReference>
<evidence type="ECO:0000256" key="21">
    <source>
        <dbReference type="SAM" id="Phobius"/>
    </source>
</evidence>
<keyword evidence="10" id="KW-0677">Repeat</keyword>
<dbReference type="InterPro" id="IPR051420">
    <property type="entry name" value="Ser_Thr_Kinases_DiverseReg"/>
</dbReference>
<dbReference type="GO" id="GO:0005886">
    <property type="term" value="C:plasma membrane"/>
    <property type="evidence" value="ECO:0007669"/>
    <property type="project" value="UniProtKB-SubCell"/>
</dbReference>
<comment type="subcellular location">
    <subcellularLocation>
        <location evidence="1">Cell membrane</location>
        <topology evidence="1">Single-pass membrane protein</topology>
    </subcellularLocation>
    <subcellularLocation>
        <location evidence="2">Membrane</location>
        <topology evidence="2">Single-pass type I membrane protein</topology>
    </subcellularLocation>
</comment>
<dbReference type="GO" id="GO:0004674">
    <property type="term" value="F:protein serine/threonine kinase activity"/>
    <property type="evidence" value="ECO:0007669"/>
    <property type="project" value="UniProtKB-KW"/>
</dbReference>
<evidence type="ECO:0000313" key="23">
    <source>
        <dbReference type="EMBL" id="CAA2622955.1"/>
    </source>
</evidence>
<dbReference type="Gene3D" id="1.10.510.10">
    <property type="entry name" value="Transferase(Phosphotransferase) domain 1"/>
    <property type="match status" value="1"/>
</dbReference>
<dbReference type="InterPro" id="IPR000719">
    <property type="entry name" value="Prot_kinase_dom"/>
</dbReference>
<dbReference type="Proteomes" id="UP001189122">
    <property type="component" value="Unassembled WGS sequence"/>
</dbReference>
<keyword evidence="16" id="KW-0675">Receptor</keyword>
<evidence type="ECO:0000256" key="12">
    <source>
        <dbReference type="ARBA" id="ARBA00022777"/>
    </source>
</evidence>
<keyword evidence="24" id="KW-1185">Reference proteome</keyword>
<evidence type="ECO:0000256" key="1">
    <source>
        <dbReference type="ARBA" id="ARBA00004162"/>
    </source>
</evidence>
<dbReference type="InterPro" id="IPR001611">
    <property type="entry name" value="Leu-rich_rpt"/>
</dbReference>
<evidence type="ECO:0000256" key="3">
    <source>
        <dbReference type="ARBA" id="ARBA00012513"/>
    </source>
</evidence>
<comment type="catalytic activity">
    <reaction evidence="19">
        <text>L-seryl-[protein] + ATP = O-phospho-L-seryl-[protein] + ADP + H(+)</text>
        <dbReference type="Rhea" id="RHEA:17989"/>
        <dbReference type="Rhea" id="RHEA-COMP:9863"/>
        <dbReference type="Rhea" id="RHEA-COMP:11604"/>
        <dbReference type="ChEBI" id="CHEBI:15378"/>
        <dbReference type="ChEBI" id="CHEBI:29999"/>
        <dbReference type="ChEBI" id="CHEBI:30616"/>
        <dbReference type="ChEBI" id="CHEBI:83421"/>
        <dbReference type="ChEBI" id="CHEBI:456216"/>
        <dbReference type="EC" id="2.7.11.1"/>
    </reaction>
</comment>
<evidence type="ECO:0000256" key="7">
    <source>
        <dbReference type="ARBA" id="ARBA00022679"/>
    </source>
</evidence>
<dbReference type="PANTHER" id="PTHR48005:SF44">
    <property type="entry name" value="MDIS1-INTERACTING RECEPTOR LIKE KINASE 2-LIKE ISOFORM X1"/>
    <property type="match status" value="1"/>
</dbReference>
<dbReference type="InterPro" id="IPR003591">
    <property type="entry name" value="Leu-rich_rpt_typical-subtyp"/>
</dbReference>
<dbReference type="FunFam" id="3.80.10.10:FF:000413">
    <property type="entry name" value="Inactive leucine-rich repeat receptor-like protein kinase"/>
    <property type="match status" value="1"/>
</dbReference>
<feature type="transmembrane region" description="Helical" evidence="21">
    <location>
        <begin position="344"/>
        <end position="367"/>
    </location>
</feature>
<dbReference type="SMART" id="SM00369">
    <property type="entry name" value="LRR_TYP"/>
    <property type="match status" value="4"/>
</dbReference>
<evidence type="ECO:0000256" key="9">
    <source>
        <dbReference type="ARBA" id="ARBA00022729"/>
    </source>
</evidence>
<proteinExistence type="predicted"/>
<dbReference type="Pfam" id="PF23598">
    <property type="entry name" value="LRR_14"/>
    <property type="match status" value="1"/>
</dbReference>
<dbReference type="InterPro" id="IPR055414">
    <property type="entry name" value="LRR_R13L4/SHOC2-like"/>
</dbReference>
<evidence type="ECO:0000256" key="5">
    <source>
        <dbReference type="ARBA" id="ARBA00022553"/>
    </source>
</evidence>
<reference evidence="23 24" key="1">
    <citation type="submission" date="2019-12" db="EMBL/GenBank/DDBJ databases">
        <authorList>
            <person name="Scholz U."/>
            <person name="Mascher M."/>
            <person name="Fiebig A."/>
        </authorList>
    </citation>
    <scope>NUCLEOTIDE SEQUENCE</scope>
</reference>
<keyword evidence="14 21" id="KW-1133">Transmembrane helix</keyword>
<keyword evidence="5" id="KW-0597">Phosphoprotein</keyword>
<evidence type="ECO:0000256" key="4">
    <source>
        <dbReference type="ARBA" id="ARBA00022527"/>
    </source>
</evidence>
<evidence type="ECO:0000256" key="15">
    <source>
        <dbReference type="ARBA" id="ARBA00023136"/>
    </source>
</evidence>